<gene>
    <name evidence="1" type="ORF">E1B00_01125</name>
</gene>
<dbReference type="Proteomes" id="UP000305760">
    <property type="component" value="Unassembled WGS sequence"/>
</dbReference>
<dbReference type="AlphaFoldDB" id="A0A5C4RU57"/>
<sequence>MKKLLIGVVLLIAAAVVYKEMGRGGAPVLRQISGEMINPYPPGSSLHAQQQEFVDRFNADPALRERFAGTFSSKGLYAEVKFALGRGAQSLDGPSLVKVTRAMAAMIPRLPQKSCAKLIRPRDDFDRELGNDMQSALERLPPVHHRNLWDFYLRALKAEVGNAPIIPVDTVKRDRALQHLGEKFPGPFGQRIAGVLQNPVAASDEDACWAINAFTHNSTQLDPESAEAMSRLIWAGGE</sequence>
<reference evidence="1 2" key="1">
    <citation type="submission" date="2019-03" db="EMBL/GenBank/DDBJ databases">
        <title>Arenimonas daejeonensis sp. nov., isolated from compost.</title>
        <authorList>
            <person name="Jeon C.O."/>
        </authorList>
    </citation>
    <scope>NUCLEOTIDE SEQUENCE [LARGE SCALE GENOMIC DNA]</scope>
    <source>
        <strain evidence="1 2">R29</strain>
    </source>
</reference>
<keyword evidence="2" id="KW-1185">Reference proteome</keyword>
<comment type="caution">
    <text evidence="1">The sequence shown here is derived from an EMBL/GenBank/DDBJ whole genome shotgun (WGS) entry which is preliminary data.</text>
</comment>
<organism evidence="1 2">
    <name type="scientific">Arenimonas terrae</name>
    <dbReference type="NCBI Taxonomy" id="2546226"/>
    <lineage>
        <taxon>Bacteria</taxon>
        <taxon>Pseudomonadati</taxon>
        <taxon>Pseudomonadota</taxon>
        <taxon>Gammaproteobacteria</taxon>
        <taxon>Lysobacterales</taxon>
        <taxon>Lysobacteraceae</taxon>
        <taxon>Arenimonas</taxon>
    </lineage>
</organism>
<protein>
    <submittedName>
        <fullName evidence="1">Uncharacterized protein</fullName>
    </submittedName>
</protein>
<name>A0A5C4RU57_9GAMM</name>
<evidence type="ECO:0000313" key="1">
    <source>
        <dbReference type="EMBL" id="TNJ34421.1"/>
    </source>
</evidence>
<dbReference type="EMBL" id="SMDR01000001">
    <property type="protein sequence ID" value="TNJ34421.1"/>
    <property type="molecule type" value="Genomic_DNA"/>
</dbReference>
<proteinExistence type="predicted"/>
<accession>A0A5C4RU57</accession>
<dbReference type="OrthoDB" id="5965670at2"/>
<evidence type="ECO:0000313" key="2">
    <source>
        <dbReference type="Proteomes" id="UP000305760"/>
    </source>
</evidence>
<dbReference type="RefSeq" id="WP_139444830.1">
    <property type="nucleotide sequence ID" value="NZ_SMDR01000001.1"/>
</dbReference>